<proteinExistence type="predicted"/>
<dbReference type="RefSeq" id="WP_048099023.1">
    <property type="nucleotide sequence ID" value="NZ_JFZT01000020.1"/>
</dbReference>
<dbReference type="EMBL" id="JFZT01000020">
    <property type="protein sequence ID" value="EZQ10715.1"/>
    <property type="molecule type" value="Genomic_DNA"/>
</dbReference>
<accession>A0A031LSI2</accession>
<name>A0A031LSI2_9CREN</name>
<keyword evidence="2" id="KW-1185">Reference proteome</keyword>
<reference evidence="1 2" key="1">
    <citation type="submission" date="2014-03" db="EMBL/GenBank/DDBJ databases">
        <title>Draft genome sequence of the novel thermoacidophilic archaea Acidianus copahuensis ALE1 strain, isolated from Copahue volcanic area in Neuquen Argentina.</title>
        <authorList>
            <person name="Urbieta M.S."/>
            <person name="Rascovan N."/>
            <person name="Castro C."/>
            <person name="Revale S."/>
            <person name="Giaveno M.A."/>
            <person name="Vazquez M.P."/>
            <person name="Donati E.R."/>
        </authorList>
    </citation>
    <scope>NUCLEOTIDE SEQUENCE [LARGE SCALE GENOMIC DNA]</scope>
    <source>
        <strain evidence="1 2">ALE1</strain>
    </source>
</reference>
<sequence length="85" mass="9722">MQKADELIKEADELLKQGKGDQALAKANQAILLMLQEKVEIPPAPIFLLPREEDPSLVIGLVKRLLEDYRKEAKENKERERGKKD</sequence>
<protein>
    <recommendedName>
        <fullName evidence="3">DNA-binding protein</fullName>
    </recommendedName>
</protein>
<organism evidence="1 2">
    <name type="scientific">Candidatus Acidianus copahuensis</name>
    <dbReference type="NCBI Taxonomy" id="1160895"/>
    <lineage>
        <taxon>Archaea</taxon>
        <taxon>Thermoproteota</taxon>
        <taxon>Thermoprotei</taxon>
        <taxon>Sulfolobales</taxon>
        <taxon>Sulfolobaceae</taxon>
        <taxon>Acidianus</taxon>
    </lineage>
</organism>
<dbReference type="AlphaFoldDB" id="A0A031LSI2"/>
<evidence type="ECO:0000313" key="1">
    <source>
        <dbReference type="EMBL" id="EZQ10715.1"/>
    </source>
</evidence>
<gene>
    <name evidence="1" type="ORF">CM19_03555</name>
</gene>
<comment type="caution">
    <text evidence="1">The sequence shown here is derived from an EMBL/GenBank/DDBJ whole genome shotgun (WGS) entry which is preliminary data.</text>
</comment>
<dbReference type="Proteomes" id="UP000024332">
    <property type="component" value="Unassembled WGS sequence"/>
</dbReference>
<evidence type="ECO:0008006" key="3">
    <source>
        <dbReference type="Google" id="ProtNLM"/>
    </source>
</evidence>
<evidence type="ECO:0000313" key="2">
    <source>
        <dbReference type="Proteomes" id="UP000024332"/>
    </source>
</evidence>